<reference evidence="15" key="1">
    <citation type="journal article" date="2019" name="Int. J. Syst. Evol. Microbiol.">
        <title>The Global Catalogue of Microorganisms (GCM) 10K type strain sequencing project: providing services to taxonomists for standard genome sequencing and annotation.</title>
        <authorList>
            <consortium name="The Broad Institute Genomics Platform"/>
            <consortium name="The Broad Institute Genome Sequencing Center for Infectious Disease"/>
            <person name="Wu L."/>
            <person name="Ma J."/>
        </authorList>
    </citation>
    <scope>NUCLEOTIDE SEQUENCE [LARGE SCALE GENOMIC DNA]</scope>
    <source>
        <strain evidence="15">CGMCC 1.16306</strain>
    </source>
</reference>
<dbReference type="Pfam" id="PF00905">
    <property type="entry name" value="Transpeptidase"/>
    <property type="match status" value="1"/>
</dbReference>
<evidence type="ECO:0000256" key="10">
    <source>
        <dbReference type="ARBA" id="ARBA00023316"/>
    </source>
</evidence>
<dbReference type="Proteomes" id="UP001596022">
    <property type="component" value="Unassembled WGS sequence"/>
</dbReference>
<dbReference type="RefSeq" id="WP_376845011.1">
    <property type="nucleotide sequence ID" value="NZ_JBHSFW010000001.1"/>
</dbReference>
<feature type="domain" description="Penicillin-binding protein dimerisation" evidence="13">
    <location>
        <begin position="64"/>
        <end position="307"/>
    </location>
</feature>
<keyword evidence="4" id="KW-1003">Cell membrane</keyword>
<keyword evidence="15" id="KW-1185">Reference proteome</keyword>
<evidence type="ECO:0000256" key="11">
    <source>
        <dbReference type="SAM" id="Phobius"/>
    </source>
</evidence>
<dbReference type="SUPFAM" id="SSF56601">
    <property type="entry name" value="beta-lactamase/transpeptidase-like"/>
    <property type="match status" value="1"/>
</dbReference>
<evidence type="ECO:0000259" key="12">
    <source>
        <dbReference type="Pfam" id="PF00905"/>
    </source>
</evidence>
<dbReference type="InterPro" id="IPR005311">
    <property type="entry name" value="PBP_dimer"/>
</dbReference>
<feature type="transmembrane region" description="Helical" evidence="11">
    <location>
        <begin position="20"/>
        <end position="40"/>
    </location>
</feature>
<evidence type="ECO:0000313" key="15">
    <source>
        <dbReference type="Proteomes" id="UP001596022"/>
    </source>
</evidence>
<dbReference type="InterPro" id="IPR050515">
    <property type="entry name" value="Beta-lactam/transpept"/>
</dbReference>
<organism evidence="14 15">
    <name type="scientific">Camelliibacillus cellulosilyticus</name>
    <dbReference type="NCBI Taxonomy" id="2174486"/>
    <lineage>
        <taxon>Bacteria</taxon>
        <taxon>Bacillati</taxon>
        <taxon>Bacillota</taxon>
        <taxon>Bacilli</taxon>
        <taxon>Bacillales</taxon>
        <taxon>Sporolactobacillaceae</taxon>
        <taxon>Camelliibacillus</taxon>
    </lineage>
</organism>
<evidence type="ECO:0000256" key="1">
    <source>
        <dbReference type="ARBA" id="ARBA00004167"/>
    </source>
</evidence>
<dbReference type="InterPro" id="IPR012338">
    <property type="entry name" value="Beta-lactam/transpept-like"/>
</dbReference>
<evidence type="ECO:0000256" key="5">
    <source>
        <dbReference type="ARBA" id="ARBA00022692"/>
    </source>
</evidence>
<keyword evidence="8 11" id="KW-1133">Transmembrane helix</keyword>
<evidence type="ECO:0000256" key="8">
    <source>
        <dbReference type="ARBA" id="ARBA00022989"/>
    </source>
</evidence>
<evidence type="ECO:0000256" key="9">
    <source>
        <dbReference type="ARBA" id="ARBA00023136"/>
    </source>
</evidence>
<evidence type="ECO:0000313" key="14">
    <source>
        <dbReference type="EMBL" id="MFC4618002.1"/>
    </source>
</evidence>
<keyword evidence="10" id="KW-0961">Cell wall biogenesis/degradation</keyword>
<dbReference type="InterPro" id="IPR001460">
    <property type="entry name" value="PCN-bd_Tpept"/>
</dbReference>
<sequence length="691" mass="75876">MDEPNVKKKKKKKSQIPLRLNLLFLVIFLAFSGLILRLGYIQIVKGEDYAQALSKTQNKTASVSSARGLIYDSTGKLLVDNKAKNAIVFTRKPSMDAGDLLNIAKKLKQYITVSTSKHVPDGELSTTQVTDRDKKDFLIAKAALSVKSGEANPIYKEKLTANEMEKMKPDKQYQAVIDRITPEDINQIKGDDLKVAAIWRKLEQASNLSPAYIKIGLSQKELALIGEHLNEFDGSIDTTVAATRDYPDGHPFFLGNVKEIPRHEINNYLAEGYNRNDLVGTSNLEQEYEDVLRGVPTTYEYTTKNGQPVGTPKVTEGRRGDDLVLTIDMDLQKKIGKILDNRIKEYRGSNAKNAYAVVINPRTGAILAMNGRKYDASTGKFEDDAQGTVFNAYQIGSSAKMGTEMAGFQNNAMPGCLYDKPVHYKGGGTFKSWSAGIGTVCADTALKKSSNVYMGRIAANMAGFQFSDAGYGYNVRVFNGSKYVDAVNKLRDVYHQFGLGVQTGIDLPFESTGFDGGVPDEPGKIMQFAIGQFDTYTPIQMAQYASAIANGGYRITPHLLDSIHRPGDSPKDIGPTLSSYQTKVLNKISNPNSAFETIHKGLIEVTQPGGTGASFGQSDTAKFKIAAKTGTAQVNIEKNMYNLAVVSYAPYDDPQIAVVVMVPNIHTEEHINLAIAKDIYKAYFAKYPLKK</sequence>
<keyword evidence="5 11" id="KW-0812">Transmembrane</keyword>
<evidence type="ECO:0000256" key="3">
    <source>
        <dbReference type="ARBA" id="ARBA00007171"/>
    </source>
</evidence>
<name>A0ABV9GJ62_9BACL</name>
<dbReference type="Gene3D" id="3.40.710.10">
    <property type="entry name" value="DD-peptidase/beta-lactamase superfamily"/>
    <property type="match status" value="1"/>
</dbReference>
<dbReference type="Gene3D" id="1.10.10.1230">
    <property type="entry name" value="Penicillin-binding protein, N-terminal non-catalytic domain, head sub-domain"/>
    <property type="match status" value="1"/>
</dbReference>
<dbReference type="EMBL" id="JBHSFW010000001">
    <property type="protein sequence ID" value="MFC4618002.1"/>
    <property type="molecule type" value="Genomic_DNA"/>
</dbReference>
<dbReference type="Pfam" id="PF03717">
    <property type="entry name" value="PBP_dimer"/>
    <property type="match status" value="1"/>
</dbReference>
<protein>
    <submittedName>
        <fullName evidence="14">Peptidoglycan D,D-transpeptidase FtsI family protein</fullName>
    </submittedName>
</protein>
<dbReference type="PANTHER" id="PTHR30627">
    <property type="entry name" value="PEPTIDOGLYCAN D,D-TRANSPEPTIDASE"/>
    <property type="match status" value="1"/>
</dbReference>
<proteinExistence type="inferred from homology"/>
<accession>A0ABV9GJ62</accession>
<comment type="similarity">
    <text evidence="3">Belongs to the transpeptidase family.</text>
</comment>
<comment type="caution">
    <text evidence="14">The sequence shown here is derived from an EMBL/GenBank/DDBJ whole genome shotgun (WGS) entry which is preliminary data.</text>
</comment>
<keyword evidence="9 11" id="KW-0472">Membrane</keyword>
<gene>
    <name evidence="14" type="ORF">ACFO4N_04565</name>
</gene>
<dbReference type="InterPro" id="IPR036138">
    <property type="entry name" value="PBP_dimer_sf"/>
</dbReference>
<dbReference type="Gene3D" id="3.90.1310.10">
    <property type="entry name" value="Penicillin-binding protein 2a (Domain 2)"/>
    <property type="match status" value="1"/>
</dbReference>
<comment type="subcellular location">
    <subcellularLocation>
        <location evidence="2">Cell membrane</location>
    </subcellularLocation>
    <subcellularLocation>
        <location evidence="1">Membrane</location>
        <topology evidence="1">Single-pass membrane protein</topology>
    </subcellularLocation>
</comment>
<evidence type="ECO:0000259" key="13">
    <source>
        <dbReference type="Pfam" id="PF03717"/>
    </source>
</evidence>
<keyword evidence="7" id="KW-0573">Peptidoglycan synthesis</keyword>
<keyword evidence="6" id="KW-0133">Cell shape</keyword>
<evidence type="ECO:0000256" key="2">
    <source>
        <dbReference type="ARBA" id="ARBA00004236"/>
    </source>
</evidence>
<evidence type="ECO:0000256" key="7">
    <source>
        <dbReference type="ARBA" id="ARBA00022984"/>
    </source>
</evidence>
<feature type="domain" description="Penicillin-binding protein transpeptidase" evidence="12">
    <location>
        <begin position="355"/>
        <end position="680"/>
    </location>
</feature>
<dbReference type="PANTHER" id="PTHR30627:SF2">
    <property type="entry name" value="PEPTIDOGLYCAN D,D-TRANSPEPTIDASE MRDA"/>
    <property type="match status" value="1"/>
</dbReference>
<evidence type="ECO:0000256" key="6">
    <source>
        <dbReference type="ARBA" id="ARBA00022960"/>
    </source>
</evidence>
<dbReference type="SUPFAM" id="SSF56519">
    <property type="entry name" value="Penicillin binding protein dimerisation domain"/>
    <property type="match status" value="1"/>
</dbReference>
<evidence type="ECO:0000256" key="4">
    <source>
        <dbReference type="ARBA" id="ARBA00022475"/>
    </source>
</evidence>